<feature type="transmembrane region" description="Helical" evidence="11">
    <location>
        <begin position="99"/>
        <end position="115"/>
    </location>
</feature>
<evidence type="ECO:0000256" key="11">
    <source>
        <dbReference type="SAM" id="Phobius"/>
    </source>
</evidence>
<comment type="caution">
    <text evidence="14">The sequence shown here is derived from an EMBL/GenBank/DDBJ whole genome shotgun (WGS) entry which is preliminary data.</text>
</comment>
<keyword evidence="4 11" id="KW-0812">Transmembrane</keyword>
<dbReference type="GO" id="GO:0015297">
    <property type="term" value="F:antiporter activity"/>
    <property type="evidence" value="ECO:0007669"/>
    <property type="project" value="UniProtKB-KW"/>
</dbReference>
<gene>
    <name evidence="14" type="primary">nhaD</name>
    <name evidence="14" type="ORF">QS748_12695</name>
</gene>
<dbReference type="GO" id="GO:0006814">
    <property type="term" value="P:sodium ion transport"/>
    <property type="evidence" value="ECO:0007669"/>
    <property type="project" value="UniProtKB-KW"/>
</dbReference>
<comment type="subcellular location">
    <subcellularLocation>
        <location evidence="1">Membrane</location>
        <topology evidence="1">Multi-pass membrane protein</topology>
    </subcellularLocation>
</comment>
<dbReference type="InterPro" id="IPR004680">
    <property type="entry name" value="Cit_transptr-like_dom"/>
</dbReference>
<keyword evidence="8 11" id="KW-0472">Membrane</keyword>
<evidence type="ECO:0000256" key="10">
    <source>
        <dbReference type="ARBA" id="ARBA00025753"/>
    </source>
</evidence>
<organism evidence="14 15">
    <name type="scientific">Candidatus Endonucleibacter bathymodioli</name>
    <dbReference type="NCBI Taxonomy" id="539814"/>
    <lineage>
        <taxon>Bacteria</taxon>
        <taxon>Pseudomonadati</taxon>
        <taxon>Pseudomonadota</taxon>
        <taxon>Gammaproteobacteria</taxon>
        <taxon>Oceanospirillales</taxon>
        <taxon>Endozoicomonadaceae</taxon>
        <taxon>Candidatus Endonucleibacter</taxon>
    </lineage>
</organism>
<feature type="transmembrane region" description="Helical" evidence="11">
    <location>
        <begin position="440"/>
        <end position="458"/>
    </location>
</feature>
<evidence type="ECO:0000256" key="1">
    <source>
        <dbReference type="ARBA" id="ARBA00004141"/>
    </source>
</evidence>
<feature type="transmembrane region" description="Helical" evidence="11">
    <location>
        <begin position="32"/>
        <end position="51"/>
    </location>
</feature>
<proteinExistence type="inferred from homology"/>
<feature type="domain" description="Citrate transporter-like" evidence="13">
    <location>
        <begin position="57"/>
        <end position="408"/>
    </location>
</feature>
<dbReference type="PANTHER" id="PTHR43269">
    <property type="entry name" value="SODIUM/PROTON ANTIPORTER 1-RELATED"/>
    <property type="match status" value="1"/>
</dbReference>
<dbReference type="Proteomes" id="UP001178148">
    <property type="component" value="Unassembled WGS sequence"/>
</dbReference>
<evidence type="ECO:0000256" key="7">
    <source>
        <dbReference type="ARBA" id="ARBA00023065"/>
    </source>
</evidence>
<evidence type="ECO:0000256" key="3">
    <source>
        <dbReference type="ARBA" id="ARBA00022449"/>
    </source>
</evidence>
<keyword evidence="6" id="KW-0915">Sodium</keyword>
<dbReference type="InterPro" id="IPR045016">
    <property type="entry name" value="NhaD-like"/>
</dbReference>
<dbReference type="Pfam" id="PF03600">
    <property type="entry name" value="CitMHS"/>
    <property type="match status" value="1"/>
</dbReference>
<dbReference type="GO" id="GO:0016020">
    <property type="term" value="C:membrane"/>
    <property type="evidence" value="ECO:0007669"/>
    <property type="project" value="UniProtKB-SubCell"/>
</dbReference>
<dbReference type="NCBIfam" id="NF038006">
    <property type="entry name" value="NhaD_1"/>
    <property type="match status" value="1"/>
</dbReference>
<keyword evidence="3" id="KW-0050">Antiport</keyword>
<accession>A0AA90NVC3</accession>
<evidence type="ECO:0000256" key="5">
    <source>
        <dbReference type="ARBA" id="ARBA00022989"/>
    </source>
</evidence>
<evidence type="ECO:0000313" key="15">
    <source>
        <dbReference type="Proteomes" id="UP001178148"/>
    </source>
</evidence>
<dbReference type="EMBL" id="JASXSV010000026">
    <property type="protein sequence ID" value="MDP0589985.1"/>
    <property type="molecule type" value="Genomic_DNA"/>
</dbReference>
<evidence type="ECO:0000256" key="6">
    <source>
        <dbReference type="ARBA" id="ARBA00023053"/>
    </source>
</evidence>
<keyword evidence="9" id="KW-0739">Sodium transport</keyword>
<keyword evidence="7" id="KW-0406">Ion transport</keyword>
<keyword evidence="2" id="KW-0813">Transport</keyword>
<keyword evidence="12" id="KW-0732">Signal</keyword>
<protein>
    <submittedName>
        <fullName evidence="14">Sodium:proton antiporter NhaD</fullName>
    </submittedName>
</protein>
<feature type="transmembrane region" description="Helical" evidence="11">
    <location>
        <begin position="214"/>
        <end position="239"/>
    </location>
</feature>
<name>A0AA90NVC3_9GAMM</name>
<keyword evidence="15" id="KW-1185">Reference proteome</keyword>
<evidence type="ECO:0000313" key="14">
    <source>
        <dbReference type="EMBL" id="MDP0589985.1"/>
    </source>
</evidence>
<dbReference type="PANTHER" id="PTHR43269:SF2">
    <property type="entry name" value="SODIUM_PROTON ANTIPORTER 1-RELATED"/>
    <property type="match status" value="1"/>
</dbReference>
<reference evidence="14 15" key="1">
    <citation type="journal article" date="2023" name="bioRxiv">
        <title>An intranuclear bacterial parasite of deep-sea mussels expresses apoptosis inhibitors acquired from its host.</title>
        <authorList>
            <person name="Gonzalez Porras M.A."/>
            <person name="Assie A."/>
            <person name="Tietjen M."/>
            <person name="Violette M."/>
            <person name="Kleiner M."/>
            <person name="Gruber-Vodicka H."/>
            <person name="Dubilier N."/>
            <person name="Leisch N."/>
        </authorList>
    </citation>
    <scope>NUCLEOTIDE SEQUENCE [LARGE SCALE GENOMIC DNA]</scope>
    <source>
        <strain evidence="14">IAP13</strain>
    </source>
</reference>
<keyword evidence="5 11" id="KW-1133">Transmembrane helix</keyword>
<evidence type="ECO:0000256" key="12">
    <source>
        <dbReference type="SAM" id="SignalP"/>
    </source>
</evidence>
<evidence type="ECO:0000259" key="13">
    <source>
        <dbReference type="Pfam" id="PF03600"/>
    </source>
</evidence>
<feature type="signal peptide" evidence="12">
    <location>
        <begin position="1"/>
        <end position="22"/>
    </location>
</feature>
<feature type="transmembrane region" description="Helical" evidence="11">
    <location>
        <begin position="63"/>
        <end position="79"/>
    </location>
</feature>
<sequence length="460" mass="50295">MLLSKRLLALIICLIMPALALANSPVLNLTQSPIAWLCVVVFVLSYCAVIAEEKLHLRKSKPVMLAASIIWGLIAWLANSHGVDHSDLSSAVTHDLEEYAEMFLFLLVAMTYINAMEERQIFGALRSWLVRRGYSFRQLFWVTSIMAFCISPIADNLTTALLMGAVIMAVGSDHPNFIIIAMTSVVVAANAGGAFSPFGDITTLMVWQAGKVEFFSFFSLFLPSVVNFMVPALIMTFFIDDDVPKAQGDKTLIKRGGRGICLLFLITIGIAVSFENFFGLPPFMGMMAGLSLLMFYIYFINETSVTSSNNAVGCHGKDIDIYERVAHAEWDTLLFFFGIIFSVGGLRYLGYLEWVSKVMYTDLGPTWTNIAAGCISAIIDNIPVMFAILGMNPQMDVFQWLLITLTAGVGGSLLSIGSAAGVALMGASRGSYTFMGHLRWTWAVALGYGASIGMHFLVNG</sequence>
<dbReference type="AlphaFoldDB" id="A0AA90NVC3"/>
<feature type="transmembrane region" description="Helical" evidence="11">
    <location>
        <begin position="401"/>
        <end position="428"/>
    </location>
</feature>
<evidence type="ECO:0000256" key="9">
    <source>
        <dbReference type="ARBA" id="ARBA00023201"/>
    </source>
</evidence>
<evidence type="ECO:0000256" key="2">
    <source>
        <dbReference type="ARBA" id="ARBA00022448"/>
    </source>
</evidence>
<feature type="transmembrane region" description="Helical" evidence="11">
    <location>
        <begin position="136"/>
        <end position="154"/>
    </location>
</feature>
<comment type="similarity">
    <text evidence="10">Belongs to the NhaD Na(+)/H(+) (TC 2.A.62) antiporter family.</text>
</comment>
<evidence type="ECO:0000256" key="8">
    <source>
        <dbReference type="ARBA" id="ARBA00023136"/>
    </source>
</evidence>
<feature type="transmembrane region" description="Helical" evidence="11">
    <location>
        <begin position="283"/>
        <end position="300"/>
    </location>
</feature>
<evidence type="ECO:0000256" key="4">
    <source>
        <dbReference type="ARBA" id="ARBA00022692"/>
    </source>
</evidence>
<feature type="transmembrane region" description="Helical" evidence="11">
    <location>
        <begin position="370"/>
        <end position="389"/>
    </location>
</feature>
<feature type="chain" id="PRO_5041647705" evidence="12">
    <location>
        <begin position="23"/>
        <end position="460"/>
    </location>
</feature>
<feature type="transmembrane region" description="Helical" evidence="11">
    <location>
        <begin position="332"/>
        <end position="350"/>
    </location>
</feature>